<sequence>MVFKQEVELEFPGKDLISWYFDNPRVKEDKQIYIDADNTKRHYTFAQARSTIRKLAAGFRKAGLKKGDTVCVHSFNDINYSILANGIIAAGGIFAGTNPSYQPYELAHAIKAAHIKFLIVEPEILKHALKAADDSGSISRDRILIFDNRERQKVPNGFKSWRTLLEHGEEDWERFDDVEISKKTTAARMFSSGTTGLPKAAMLTHYNLIAQHIQINDWKPKPYQIKRLQCTPMFHVATAPCTHFSPLNNGVDTYIMRRFDLEAFLKYIEKYEITDCATVPPMVLQIINSDLTKKYSMKSIKFATCGAAPLEKTQQAKFQALLAKDAPFTQVWGMTETSCICTNFPYPEDDDTGSCGRPVPGVELKIVDIADPNKEITDYDVRGEVCIRGVTVIPGYLDEKATADSWDKDGFFHTGDIAYCAKETGKWYIVDRKKELIKVRGFQVAPPELEAVLLDHPGISDAGVIGVKRNKNDDSEYPRAYVVRKSNDEGKNLDAQAIIEFMGSRLAKFKRPDGGVVFLDEIPKNPSGKILKKVLREMAADEMKKEKQTSKL</sequence>
<dbReference type="GO" id="GO:0019748">
    <property type="term" value="P:secondary metabolic process"/>
    <property type="evidence" value="ECO:0007669"/>
    <property type="project" value="TreeGrafter"/>
</dbReference>
<dbReference type="GO" id="GO:0016405">
    <property type="term" value="F:CoA-ligase activity"/>
    <property type="evidence" value="ECO:0007669"/>
    <property type="project" value="TreeGrafter"/>
</dbReference>
<reference evidence="3 5" key="1">
    <citation type="submission" date="2015-10" db="EMBL/GenBank/DDBJ databases">
        <title>The cercosporin biosynthetic gene cluster was horizontally transferred to several fungal lineages and shown to be expanded in Cercospora beticola based on microsynteny with recipient genomes.</title>
        <authorList>
            <person name="De Jonge R."/>
            <person name="Ebert M.K."/>
            <person name="Suttle J.C."/>
            <person name="Jurick Ii W.M."/>
            <person name="Secor G.A."/>
            <person name="Thomma B.P."/>
            <person name="Van De Peer Y."/>
            <person name="Bolton M.D."/>
        </authorList>
    </citation>
    <scope>NUCLEOTIDE SEQUENCE [LARGE SCALE GENOMIC DNA]</scope>
    <source>
        <strain evidence="3 5">09-40</strain>
    </source>
</reference>
<dbReference type="AlphaFoldDB" id="A0A2G5HV35"/>
<dbReference type="InterPro" id="IPR025110">
    <property type="entry name" value="AMP-bd_C"/>
</dbReference>
<dbReference type="Pfam" id="PF00501">
    <property type="entry name" value="AMP-binding"/>
    <property type="match status" value="1"/>
</dbReference>
<dbReference type="Pfam" id="PF13193">
    <property type="entry name" value="AMP-binding_C"/>
    <property type="match status" value="1"/>
</dbReference>
<dbReference type="Proteomes" id="UP000230605">
    <property type="component" value="Chromosome 8"/>
</dbReference>
<organism evidence="3 5">
    <name type="scientific">Cercospora beticola</name>
    <name type="common">Sugarbeet leaf spot fungus</name>
    <dbReference type="NCBI Taxonomy" id="122368"/>
    <lineage>
        <taxon>Eukaryota</taxon>
        <taxon>Fungi</taxon>
        <taxon>Dikarya</taxon>
        <taxon>Ascomycota</taxon>
        <taxon>Pezizomycotina</taxon>
        <taxon>Dothideomycetes</taxon>
        <taxon>Dothideomycetidae</taxon>
        <taxon>Mycosphaerellales</taxon>
        <taxon>Mycosphaerellaceae</taxon>
        <taxon>Cercospora</taxon>
    </lineage>
</organism>
<proteinExistence type="predicted"/>
<name>A0A2G5HV35_CERBT</name>
<feature type="domain" description="AMP-dependent synthetase/ligase" evidence="1">
    <location>
        <begin position="24"/>
        <end position="397"/>
    </location>
</feature>
<dbReference type="Proteomes" id="UP001302367">
    <property type="component" value="Chromosome 8"/>
</dbReference>
<evidence type="ECO:0000313" key="4">
    <source>
        <dbReference type="EMBL" id="WPB07525.1"/>
    </source>
</evidence>
<dbReference type="InterPro" id="IPR045851">
    <property type="entry name" value="AMP-bd_C_sf"/>
</dbReference>
<dbReference type="PANTHER" id="PTHR24096">
    <property type="entry name" value="LONG-CHAIN-FATTY-ACID--COA LIGASE"/>
    <property type="match status" value="1"/>
</dbReference>
<evidence type="ECO:0000313" key="3">
    <source>
        <dbReference type="EMBL" id="PIA96400.1"/>
    </source>
</evidence>
<keyword evidence="6" id="KW-1185">Reference proteome</keyword>
<evidence type="ECO:0000313" key="6">
    <source>
        <dbReference type="Proteomes" id="UP001302367"/>
    </source>
</evidence>
<dbReference type="PANTHER" id="PTHR24096:SF265">
    <property type="entry name" value="ENZYME, PUTATIVE (AFU_ORTHOLOGUE AFUA_5G14270)-RELATED"/>
    <property type="match status" value="1"/>
</dbReference>
<dbReference type="InterPro" id="IPR042099">
    <property type="entry name" value="ANL_N_sf"/>
</dbReference>
<dbReference type="SUPFAM" id="SSF56801">
    <property type="entry name" value="Acetyl-CoA synthetase-like"/>
    <property type="match status" value="1"/>
</dbReference>
<dbReference type="OrthoDB" id="6509636at2759"/>
<feature type="domain" description="AMP-binding enzyme C-terminal" evidence="2">
    <location>
        <begin position="448"/>
        <end position="529"/>
    </location>
</feature>
<evidence type="ECO:0000313" key="5">
    <source>
        <dbReference type="Proteomes" id="UP000230605"/>
    </source>
</evidence>
<dbReference type="Gene3D" id="3.30.300.30">
    <property type="match status" value="1"/>
</dbReference>
<accession>A0A2G5HV35</accession>
<dbReference type="CDD" id="cd05911">
    <property type="entry name" value="Firefly_Luc_like"/>
    <property type="match status" value="1"/>
</dbReference>
<dbReference type="EMBL" id="LKMD01000103">
    <property type="protein sequence ID" value="PIA96400.1"/>
    <property type="molecule type" value="Genomic_DNA"/>
</dbReference>
<dbReference type="InterPro" id="IPR000873">
    <property type="entry name" value="AMP-dep_synth/lig_dom"/>
</dbReference>
<gene>
    <name evidence="3" type="ORF">CB0940_10795</name>
    <name evidence="4" type="ORF">RHO25_012186</name>
</gene>
<protein>
    <submittedName>
        <fullName evidence="3">Putative acyl-coenzyme A synthetase</fullName>
    </submittedName>
</protein>
<reference evidence="4 6" key="2">
    <citation type="submission" date="2023-09" db="EMBL/GenBank/DDBJ databases">
        <title>Complete-Gapless Cercospora beticola genome.</title>
        <authorList>
            <person name="Wyatt N.A."/>
            <person name="Spanner R.E."/>
            <person name="Bolton M.D."/>
        </authorList>
    </citation>
    <scope>NUCLEOTIDE SEQUENCE [LARGE SCALE GENOMIC DNA]</scope>
    <source>
        <strain evidence="4">Cb09-40</strain>
    </source>
</reference>
<dbReference type="EMBL" id="CP134191">
    <property type="protein sequence ID" value="WPB07525.1"/>
    <property type="molecule type" value="Genomic_DNA"/>
</dbReference>
<dbReference type="Gene3D" id="3.40.50.12780">
    <property type="entry name" value="N-terminal domain of ligase-like"/>
    <property type="match status" value="1"/>
</dbReference>
<evidence type="ECO:0000259" key="2">
    <source>
        <dbReference type="Pfam" id="PF13193"/>
    </source>
</evidence>
<evidence type="ECO:0000259" key="1">
    <source>
        <dbReference type="Pfam" id="PF00501"/>
    </source>
</evidence>